<organism evidence="5 6">
    <name type="scientific">Marispirochaeta aestuarii</name>
    <dbReference type="NCBI Taxonomy" id="1963862"/>
    <lineage>
        <taxon>Bacteria</taxon>
        <taxon>Pseudomonadati</taxon>
        <taxon>Spirochaetota</taxon>
        <taxon>Spirochaetia</taxon>
        <taxon>Spirochaetales</taxon>
        <taxon>Spirochaetaceae</taxon>
        <taxon>Marispirochaeta</taxon>
    </lineage>
</organism>
<dbReference type="InterPro" id="IPR003313">
    <property type="entry name" value="AraC-bd"/>
</dbReference>
<keyword evidence="6" id="KW-1185">Reference proteome</keyword>
<dbReference type="SMART" id="SM00342">
    <property type="entry name" value="HTH_ARAC"/>
    <property type="match status" value="1"/>
</dbReference>
<protein>
    <recommendedName>
        <fullName evidence="4">HTH araC/xylS-type domain-containing protein</fullName>
    </recommendedName>
</protein>
<evidence type="ECO:0000256" key="2">
    <source>
        <dbReference type="ARBA" id="ARBA00023125"/>
    </source>
</evidence>
<keyword evidence="2" id="KW-0238">DNA-binding</keyword>
<dbReference type="AlphaFoldDB" id="A0A1Y1RX48"/>
<dbReference type="InterPro" id="IPR009057">
    <property type="entry name" value="Homeodomain-like_sf"/>
</dbReference>
<comment type="caution">
    <text evidence="5">The sequence shown here is derived from an EMBL/GenBank/DDBJ whole genome shotgun (WGS) entry which is preliminary data.</text>
</comment>
<dbReference type="STRING" id="1963862.B4O97_13685"/>
<dbReference type="EMBL" id="MWQY01000015">
    <property type="protein sequence ID" value="ORC34127.1"/>
    <property type="molecule type" value="Genomic_DNA"/>
</dbReference>
<dbReference type="OrthoDB" id="328780at2"/>
<dbReference type="InterPro" id="IPR011051">
    <property type="entry name" value="RmlC_Cupin_sf"/>
</dbReference>
<accession>A0A1Y1RX48</accession>
<evidence type="ECO:0000313" key="5">
    <source>
        <dbReference type="EMBL" id="ORC34127.1"/>
    </source>
</evidence>
<keyword evidence="3" id="KW-0804">Transcription</keyword>
<dbReference type="SUPFAM" id="SSF46689">
    <property type="entry name" value="Homeodomain-like"/>
    <property type="match status" value="1"/>
</dbReference>
<feature type="domain" description="HTH araC/xylS-type" evidence="4">
    <location>
        <begin position="181"/>
        <end position="280"/>
    </location>
</feature>
<dbReference type="PANTHER" id="PTHR43280">
    <property type="entry name" value="ARAC-FAMILY TRANSCRIPTIONAL REGULATOR"/>
    <property type="match status" value="1"/>
</dbReference>
<dbReference type="Pfam" id="PF02311">
    <property type="entry name" value="AraC_binding"/>
    <property type="match status" value="1"/>
</dbReference>
<evidence type="ECO:0000313" key="6">
    <source>
        <dbReference type="Proteomes" id="UP000192343"/>
    </source>
</evidence>
<dbReference type="Proteomes" id="UP000192343">
    <property type="component" value="Unassembled WGS sequence"/>
</dbReference>
<sequence length="287" mass="33469">MNQIREYNFGFNCGITPIIKWGDYHRHNEVEITFVDKGSFNLELQGQKIEVKPGKLLIFWGGMPHYIESLEPDQTQYWMCVPVSSFIQWVDNPQVFRHIFTNGLILTDIYRHVNAYSSLFYLWSAELNDTSQRIREAAQLSICAQIRCTLEDIGKTPVTNNFSLQDLVYGKGTVKSTKLFKRACEYIIDNFRDFDLDAEKIADAINTHPKYLISLFKRKYGMSLNDFILFLRISEAQKMLMHTNRKVADIAFDCGFSTLSSFYSAFRRIVGEKPLHYRPHHYFPIGL</sequence>
<dbReference type="PANTHER" id="PTHR43280:SF27">
    <property type="entry name" value="TRANSCRIPTIONAL REGULATOR MTLR"/>
    <property type="match status" value="1"/>
</dbReference>
<reference evidence="5 6" key="1">
    <citation type="submission" date="2017-03" db="EMBL/GenBank/DDBJ databases">
        <title>Draft Genome sequence of Marispirochaeta sp. strain JC444.</title>
        <authorList>
            <person name="Shivani Y."/>
            <person name="Subhash Y."/>
            <person name="Sasikala C."/>
            <person name="Ramana C."/>
        </authorList>
    </citation>
    <scope>NUCLEOTIDE SEQUENCE [LARGE SCALE GENOMIC DNA]</scope>
    <source>
        <strain evidence="5 6">JC444</strain>
    </source>
</reference>
<dbReference type="GO" id="GO:0043565">
    <property type="term" value="F:sequence-specific DNA binding"/>
    <property type="evidence" value="ECO:0007669"/>
    <property type="project" value="InterPro"/>
</dbReference>
<name>A0A1Y1RX48_9SPIO</name>
<dbReference type="RefSeq" id="WP_083051640.1">
    <property type="nucleotide sequence ID" value="NZ_MWQY01000015.1"/>
</dbReference>
<evidence type="ECO:0000256" key="3">
    <source>
        <dbReference type="ARBA" id="ARBA00023163"/>
    </source>
</evidence>
<dbReference type="PROSITE" id="PS00041">
    <property type="entry name" value="HTH_ARAC_FAMILY_1"/>
    <property type="match status" value="1"/>
</dbReference>
<proteinExistence type="predicted"/>
<evidence type="ECO:0000259" key="4">
    <source>
        <dbReference type="PROSITE" id="PS01124"/>
    </source>
</evidence>
<gene>
    <name evidence="5" type="ORF">B4O97_13685</name>
</gene>
<dbReference type="GO" id="GO:0003700">
    <property type="term" value="F:DNA-binding transcription factor activity"/>
    <property type="evidence" value="ECO:0007669"/>
    <property type="project" value="InterPro"/>
</dbReference>
<dbReference type="Pfam" id="PF12833">
    <property type="entry name" value="HTH_18"/>
    <property type="match status" value="1"/>
</dbReference>
<dbReference type="Gene3D" id="1.10.10.60">
    <property type="entry name" value="Homeodomain-like"/>
    <property type="match status" value="2"/>
</dbReference>
<dbReference type="InterPro" id="IPR018060">
    <property type="entry name" value="HTH_AraC"/>
</dbReference>
<dbReference type="InterPro" id="IPR018062">
    <property type="entry name" value="HTH_AraC-typ_CS"/>
</dbReference>
<dbReference type="InterPro" id="IPR014710">
    <property type="entry name" value="RmlC-like_jellyroll"/>
</dbReference>
<dbReference type="SUPFAM" id="SSF51182">
    <property type="entry name" value="RmlC-like cupins"/>
    <property type="match status" value="1"/>
</dbReference>
<dbReference type="PROSITE" id="PS01124">
    <property type="entry name" value="HTH_ARAC_FAMILY_2"/>
    <property type="match status" value="1"/>
</dbReference>
<dbReference type="Gene3D" id="2.60.120.10">
    <property type="entry name" value="Jelly Rolls"/>
    <property type="match status" value="1"/>
</dbReference>
<keyword evidence="1" id="KW-0805">Transcription regulation</keyword>
<evidence type="ECO:0000256" key="1">
    <source>
        <dbReference type="ARBA" id="ARBA00023015"/>
    </source>
</evidence>